<feature type="region of interest" description="Disordered" evidence="1">
    <location>
        <begin position="83"/>
        <end position="135"/>
    </location>
</feature>
<protein>
    <submittedName>
        <fullName evidence="2">Uncharacterized protein</fullName>
    </submittedName>
</protein>
<gene>
    <name evidence="2" type="ORF">EVAR_26779_1</name>
</gene>
<reference evidence="2 3" key="1">
    <citation type="journal article" date="2019" name="Commun. Biol.">
        <title>The bagworm genome reveals a unique fibroin gene that provides high tensile strength.</title>
        <authorList>
            <person name="Kono N."/>
            <person name="Nakamura H."/>
            <person name="Ohtoshi R."/>
            <person name="Tomita M."/>
            <person name="Numata K."/>
            <person name="Arakawa K."/>
        </authorList>
    </citation>
    <scope>NUCLEOTIDE SEQUENCE [LARGE SCALE GENOMIC DNA]</scope>
</reference>
<name>A0A4C1XCR6_EUMVA</name>
<proteinExistence type="predicted"/>
<evidence type="ECO:0000313" key="2">
    <source>
        <dbReference type="EMBL" id="GBP60880.1"/>
    </source>
</evidence>
<dbReference type="EMBL" id="BGZK01000798">
    <property type="protein sequence ID" value="GBP60880.1"/>
    <property type="molecule type" value="Genomic_DNA"/>
</dbReference>
<dbReference type="Proteomes" id="UP000299102">
    <property type="component" value="Unassembled WGS sequence"/>
</dbReference>
<accession>A0A4C1XCR6</accession>
<sequence length="135" mass="14846">MKRFSSILNLGSGKKWVHTGQIPRKRDLPGSTFYFHRVYPEVAFDGPVMQTLFFSPLLPGPNPTSVQFLDVRAAPFLASLRCSESDDQGQDTAPKAPRASVQGSGVPSILTLLGRSPYPSGCLTKEHGRKMRKTK</sequence>
<dbReference type="AlphaFoldDB" id="A0A4C1XCR6"/>
<comment type="caution">
    <text evidence="2">The sequence shown here is derived from an EMBL/GenBank/DDBJ whole genome shotgun (WGS) entry which is preliminary data.</text>
</comment>
<evidence type="ECO:0000313" key="3">
    <source>
        <dbReference type="Proteomes" id="UP000299102"/>
    </source>
</evidence>
<keyword evidence="3" id="KW-1185">Reference proteome</keyword>
<organism evidence="2 3">
    <name type="scientific">Eumeta variegata</name>
    <name type="common">Bagworm moth</name>
    <name type="synonym">Eumeta japonica</name>
    <dbReference type="NCBI Taxonomy" id="151549"/>
    <lineage>
        <taxon>Eukaryota</taxon>
        <taxon>Metazoa</taxon>
        <taxon>Ecdysozoa</taxon>
        <taxon>Arthropoda</taxon>
        <taxon>Hexapoda</taxon>
        <taxon>Insecta</taxon>
        <taxon>Pterygota</taxon>
        <taxon>Neoptera</taxon>
        <taxon>Endopterygota</taxon>
        <taxon>Lepidoptera</taxon>
        <taxon>Glossata</taxon>
        <taxon>Ditrysia</taxon>
        <taxon>Tineoidea</taxon>
        <taxon>Psychidae</taxon>
        <taxon>Oiketicinae</taxon>
        <taxon>Eumeta</taxon>
    </lineage>
</organism>
<evidence type="ECO:0000256" key="1">
    <source>
        <dbReference type="SAM" id="MobiDB-lite"/>
    </source>
</evidence>